<reference evidence="2" key="1">
    <citation type="journal article" date="2019" name="Int. J. Syst. Evol. Microbiol.">
        <title>The Global Catalogue of Microorganisms (GCM) 10K type strain sequencing project: providing services to taxonomists for standard genome sequencing and annotation.</title>
        <authorList>
            <consortium name="The Broad Institute Genomics Platform"/>
            <consortium name="The Broad Institute Genome Sequencing Center for Infectious Disease"/>
            <person name="Wu L."/>
            <person name="Ma J."/>
        </authorList>
    </citation>
    <scope>NUCLEOTIDE SEQUENCE [LARGE SCALE GENOMIC DNA]</scope>
    <source>
        <strain evidence="2">JCM 17441</strain>
    </source>
</reference>
<organism evidence="1 2">
    <name type="scientific">Dactylosporangium darangshiense</name>
    <dbReference type="NCBI Taxonomy" id="579108"/>
    <lineage>
        <taxon>Bacteria</taxon>
        <taxon>Bacillati</taxon>
        <taxon>Actinomycetota</taxon>
        <taxon>Actinomycetes</taxon>
        <taxon>Micromonosporales</taxon>
        <taxon>Micromonosporaceae</taxon>
        <taxon>Dactylosporangium</taxon>
    </lineage>
</organism>
<dbReference type="EMBL" id="BAABAT010000024">
    <property type="protein sequence ID" value="GAA4256515.1"/>
    <property type="molecule type" value="Genomic_DNA"/>
</dbReference>
<proteinExistence type="predicted"/>
<evidence type="ECO:0000313" key="2">
    <source>
        <dbReference type="Proteomes" id="UP001500620"/>
    </source>
</evidence>
<gene>
    <name evidence="1" type="ORF">GCM10022255_069670</name>
</gene>
<name>A0ABP8DI87_9ACTN</name>
<protein>
    <submittedName>
        <fullName evidence="1">Uncharacterized protein</fullName>
    </submittedName>
</protein>
<sequence>MSSTTERLSPTVEPFNIHPALLRLDVTPVPQTAPSRAECGFTSYARTLAQQLCATMHGRTWLAATRAPTMPDRRVASIADVTVIVDRRRLITVHQFTPAGDNLRDTWTIYVNCRPIPHRTFTGEVPHQVGPITRSLWRHLNNVQTDPCDTLGCTAPATLATYRHLSLCTACVARFRQAGR</sequence>
<keyword evidence="2" id="KW-1185">Reference proteome</keyword>
<dbReference type="RefSeq" id="WP_345133501.1">
    <property type="nucleotide sequence ID" value="NZ_BAABAT010000024.1"/>
</dbReference>
<comment type="caution">
    <text evidence="1">The sequence shown here is derived from an EMBL/GenBank/DDBJ whole genome shotgun (WGS) entry which is preliminary data.</text>
</comment>
<accession>A0ABP8DI87</accession>
<dbReference type="Proteomes" id="UP001500620">
    <property type="component" value="Unassembled WGS sequence"/>
</dbReference>
<evidence type="ECO:0000313" key="1">
    <source>
        <dbReference type="EMBL" id="GAA4256515.1"/>
    </source>
</evidence>